<gene>
    <name evidence="4" type="ORF">RDB_LOCUS156886</name>
</gene>
<dbReference type="Pfam" id="PF00378">
    <property type="entry name" value="ECH_1"/>
    <property type="match status" value="1"/>
</dbReference>
<dbReference type="InterPro" id="IPR029045">
    <property type="entry name" value="ClpP/crotonase-like_dom_sf"/>
</dbReference>
<dbReference type="CDD" id="cd06558">
    <property type="entry name" value="crotonase-like"/>
    <property type="match status" value="1"/>
</dbReference>
<reference evidence="4" key="1">
    <citation type="submission" date="2021-01" db="EMBL/GenBank/DDBJ databases">
        <authorList>
            <person name="Kaushik A."/>
        </authorList>
    </citation>
    <scope>NUCLEOTIDE SEQUENCE</scope>
    <source>
        <strain evidence="4">AG6-10EEA</strain>
    </source>
</reference>
<dbReference type="OrthoDB" id="348678at2759"/>
<evidence type="ECO:0000256" key="1">
    <source>
        <dbReference type="ARBA" id="ARBA00004275"/>
    </source>
</evidence>
<dbReference type="Gene3D" id="3.90.226.10">
    <property type="entry name" value="2-enoyl-CoA Hydratase, Chain A, domain 1"/>
    <property type="match status" value="2"/>
</dbReference>
<evidence type="ECO:0000313" key="5">
    <source>
        <dbReference type="Proteomes" id="UP000663853"/>
    </source>
</evidence>
<dbReference type="SUPFAM" id="SSF52096">
    <property type="entry name" value="ClpP/crotonase"/>
    <property type="match status" value="1"/>
</dbReference>
<keyword evidence="3" id="KW-0413">Isomerase</keyword>
<keyword evidence="2" id="KW-0576">Peroxisome</keyword>
<evidence type="ECO:0008006" key="6">
    <source>
        <dbReference type="Google" id="ProtNLM"/>
    </source>
</evidence>
<dbReference type="Proteomes" id="UP000663853">
    <property type="component" value="Unassembled WGS sequence"/>
</dbReference>
<evidence type="ECO:0000256" key="2">
    <source>
        <dbReference type="ARBA" id="ARBA00023140"/>
    </source>
</evidence>
<dbReference type="InterPro" id="IPR001753">
    <property type="entry name" value="Enoyl-CoA_hydra/iso"/>
</dbReference>
<sequence>MSIPTLHVADGLATIQLNRPKSLNALTADDYEFLSETLRKVDKMPDVLITILQASGRTQSNTDLSDALSSHSKILVALLNGPAIGIAAGGSFKCLRPVLLLMVPPHYKAMLGHFDFIYAMSQAWIAVPFSFIGLTSEQNSSVTFANRMGLAKATEVLLWGKKMSAEELERNGFVNQIFSAEDTPSFHRLAREYLLDRLDGLDPAALLSTKRMIQAAVHEKNDPRVVNFRESFAQAERFAGGVPTQRFGQLARKEVKHRL</sequence>
<dbReference type="EMBL" id="CAJMXA010003891">
    <property type="protein sequence ID" value="CAE6525004.1"/>
    <property type="molecule type" value="Genomic_DNA"/>
</dbReference>
<proteinExistence type="predicted"/>
<organism evidence="4 5">
    <name type="scientific">Rhizoctonia solani</name>
    <dbReference type="NCBI Taxonomy" id="456999"/>
    <lineage>
        <taxon>Eukaryota</taxon>
        <taxon>Fungi</taxon>
        <taxon>Dikarya</taxon>
        <taxon>Basidiomycota</taxon>
        <taxon>Agaricomycotina</taxon>
        <taxon>Agaricomycetes</taxon>
        <taxon>Cantharellales</taxon>
        <taxon>Ceratobasidiaceae</taxon>
        <taxon>Rhizoctonia</taxon>
    </lineage>
</organism>
<evidence type="ECO:0000313" key="4">
    <source>
        <dbReference type="EMBL" id="CAE6525004.1"/>
    </source>
</evidence>
<dbReference type="PANTHER" id="PTHR43684:SF1">
    <property type="entry name" value="ENOYL-COA DELTA ISOMERASE 2"/>
    <property type="match status" value="1"/>
</dbReference>
<dbReference type="GO" id="GO:0006635">
    <property type="term" value="P:fatty acid beta-oxidation"/>
    <property type="evidence" value="ECO:0007669"/>
    <property type="project" value="TreeGrafter"/>
</dbReference>
<name>A0A8H3DGS8_9AGAM</name>
<comment type="subcellular location">
    <subcellularLocation>
        <location evidence="1">Peroxisome</location>
    </subcellularLocation>
</comment>
<dbReference type="AlphaFoldDB" id="A0A8H3DGS8"/>
<comment type="caution">
    <text evidence="4">The sequence shown here is derived from an EMBL/GenBank/DDBJ whole genome shotgun (WGS) entry which is preliminary data.</text>
</comment>
<dbReference type="GO" id="GO:0005782">
    <property type="term" value="C:peroxisomal matrix"/>
    <property type="evidence" value="ECO:0007669"/>
    <property type="project" value="TreeGrafter"/>
</dbReference>
<protein>
    <recommendedName>
        <fullName evidence="6">3,2-trans-enoyl-CoA isomerase</fullName>
    </recommendedName>
</protein>
<dbReference type="GO" id="GO:0004165">
    <property type="term" value="F:delta(3)-delta(2)-enoyl-CoA isomerase activity"/>
    <property type="evidence" value="ECO:0007669"/>
    <property type="project" value="UniProtKB-ARBA"/>
</dbReference>
<evidence type="ECO:0000256" key="3">
    <source>
        <dbReference type="ARBA" id="ARBA00023235"/>
    </source>
</evidence>
<accession>A0A8H3DGS8</accession>
<dbReference type="PANTHER" id="PTHR43684">
    <property type="match status" value="1"/>
</dbReference>
<dbReference type="InterPro" id="IPR051053">
    <property type="entry name" value="ECH/Chromodomain_protein"/>
</dbReference>